<sequence>MRKTLERTRAESERAVDKLADRARDRGLEDDDLLERAANADLDVESHGTFEVADDECLFHVVAFAAVVSQYRKTGEYSPDL</sequence>
<evidence type="ECO:0000313" key="1">
    <source>
        <dbReference type="EMBL" id="SDQ57084.1"/>
    </source>
</evidence>
<organism evidence="1 2">
    <name type="scientific">Natronobacterium texcoconense</name>
    <dbReference type="NCBI Taxonomy" id="1095778"/>
    <lineage>
        <taxon>Archaea</taxon>
        <taxon>Methanobacteriati</taxon>
        <taxon>Methanobacteriota</taxon>
        <taxon>Stenosarchaea group</taxon>
        <taxon>Halobacteria</taxon>
        <taxon>Halobacteriales</taxon>
        <taxon>Natrialbaceae</taxon>
        <taxon>Natronobacterium</taxon>
    </lineage>
</organism>
<keyword evidence="2" id="KW-1185">Reference proteome</keyword>
<gene>
    <name evidence="1" type="ORF">SAMN04489842_1205</name>
</gene>
<dbReference type="RefSeq" id="WP_244510192.1">
    <property type="nucleotide sequence ID" value="NZ_FNLC01000001.1"/>
</dbReference>
<reference evidence="2" key="1">
    <citation type="submission" date="2016-10" db="EMBL/GenBank/DDBJ databases">
        <authorList>
            <person name="Varghese N."/>
            <person name="Submissions S."/>
        </authorList>
    </citation>
    <scope>NUCLEOTIDE SEQUENCE [LARGE SCALE GENOMIC DNA]</scope>
    <source>
        <strain evidence="2">DSM 24767</strain>
    </source>
</reference>
<dbReference type="EMBL" id="FNLC01000001">
    <property type="protein sequence ID" value="SDQ57084.1"/>
    <property type="molecule type" value="Genomic_DNA"/>
</dbReference>
<name>A0A1H1BYS6_NATTX</name>
<dbReference type="Proteomes" id="UP000198848">
    <property type="component" value="Unassembled WGS sequence"/>
</dbReference>
<accession>A0A1H1BYS6</accession>
<protein>
    <submittedName>
        <fullName evidence="1">Uncharacterized protein</fullName>
    </submittedName>
</protein>
<evidence type="ECO:0000313" key="2">
    <source>
        <dbReference type="Proteomes" id="UP000198848"/>
    </source>
</evidence>
<proteinExistence type="predicted"/>
<dbReference type="STRING" id="1095778.SAMN04489842_1205"/>
<dbReference type="AlphaFoldDB" id="A0A1H1BYS6"/>